<gene>
    <name evidence="10" type="primary">hmuU_3</name>
    <name evidence="10" type="ORF">AQS8620_02760</name>
</gene>
<feature type="transmembrane region" description="Helical" evidence="8">
    <location>
        <begin position="298"/>
        <end position="316"/>
    </location>
</feature>
<keyword evidence="11" id="KW-1185">Reference proteome</keyword>
<feature type="signal peptide" evidence="9">
    <location>
        <begin position="1"/>
        <end position="27"/>
    </location>
</feature>
<keyword evidence="6 8" id="KW-1133">Transmembrane helix</keyword>
<evidence type="ECO:0000256" key="2">
    <source>
        <dbReference type="ARBA" id="ARBA00007935"/>
    </source>
</evidence>
<organism evidence="10 11">
    <name type="scientific">Aquimixticola soesokkakensis</name>
    <dbReference type="NCBI Taxonomy" id="1519096"/>
    <lineage>
        <taxon>Bacteria</taxon>
        <taxon>Pseudomonadati</taxon>
        <taxon>Pseudomonadota</taxon>
        <taxon>Alphaproteobacteria</taxon>
        <taxon>Rhodobacterales</taxon>
        <taxon>Paracoccaceae</taxon>
        <taxon>Aquimixticola</taxon>
    </lineage>
</organism>
<feature type="transmembrane region" description="Helical" evidence="8">
    <location>
        <begin position="57"/>
        <end position="77"/>
    </location>
</feature>
<dbReference type="Gene3D" id="1.10.3470.10">
    <property type="entry name" value="ABC transporter involved in vitamin B12 uptake, BtuC"/>
    <property type="match status" value="1"/>
</dbReference>
<dbReference type="AlphaFoldDB" id="A0A1Y5TI40"/>
<feature type="chain" id="PRO_5012102284" evidence="9">
    <location>
        <begin position="28"/>
        <end position="336"/>
    </location>
</feature>
<evidence type="ECO:0000256" key="8">
    <source>
        <dbReference type="SAM" id="Phobius"/>
    </source>
</evidence>
<keyword evidence="7 8" id="KW-0472">Membrane</keyword>
<dbReference type="GO" id="GO:0005886">
    <property type="term" value="C:plasma membrane"/>
    <property type="evidence" value="ECO:0007669"/>
    <property type="project" value="UniProtKB-SubCell"/>
</dbReference>
<proteinExistence type="inferred from homology"/>
<keyword evidence="9" id="KW-0732">Signal</keyword>
<comment type="subcellular location">
    <subcellularLocation>
        <location evidence="1">Cell membrane</location>
        <topology evidence="1">Multi-pass membrane protein</topology>
    </subcellularLocation>
</comment>
<dbReference type="GO" id="GO:0022857">
    <property type="term" value="F:transmembrane transporter activity"/>
    <property type="evidence" value="ECO:0007669"/>
    <property type="project" value="InterPro"/>
</dbReference>
<evidence type="ECO:0000256" key="6">
    <source>
        <dbReference type="ARBA" id="ARBA00022989"/>
    </source>
</evidence>
<dbReference type="Proteomes" id="UP000193862">
    <property type="component" value="Unassembled WGS sequence"/>
</dbReference>
<dbReference type="GO" id="GO:0033214">
    <property type="term" value="P:siderophore-iron import into cell"/>
    <property type="evidence" value="ECO:0007669"/>
    <property type="project" value="TreeGrafter"/>
</dbReference>
<reference evidence="10 11" key="1">
    <citation type="submission" date="2017-03" db="EMBL/GenBank/DDBJ databases">
        <authorList>
            <person name="Afonso C.L."/>
            <person name="Miller P.J."/>
            <person name="Scott M.A."/>
            <person name="Spackman E."/>
            <person name="Goraichik I."/>
            <person name="Dimitrov K.M."/>
            <person name="Suarez D.L."/>
            <person name="Swayne D.E."/>
        </authorList>
    </citation>
    <scope>NUCLEOTIDE SEQUENCE [LARGE SCALE GENOMIC DNA]</scope>
    <source>
        <strain evidence="10 11">CECT 8620</strain>
    </source>
</reference>
<evidence type="ECO:0000313" key="11">
    <source>
        <dbReference type="Proteomes" id="UP000193862"/>
    </source>
</evidence>
<dbReference type="PANTHER" id="PTHR30472:SF27">
    <property type="entry name" value="PETROBACTIN IMPORT SYSTEM PERMEASE PROTEIN YCLN"/>
    <property type="match status" value="1"/>
</dbReference>
<evidence type="ECO:0000313" key="10">
    <source>
        <dbReference type="EMBL" id="SLN60877.1"/>
    </source>
</evidence>
<dbReference type="InterPro" id="IPR037294">
    <property type="entry name" value="ABC_BtuC-like"/>
</dbReference>
<evidence type="ECO:0000256" key="4">
    <source>
        <dbReference type="ARBA" id="ARBA00022475"/>
    </source>
</evidence>
<protein>
    <submittedName>
        <fullName evidence="10">Hemin transport system permease protein HmuU</fullName>
    </submittedName>
</protein>
<dbReference type="Pfam" id="PF01032">
    <property type="entry name" value="FecCD"/>
    <property type="match status" value="1"/>
</dbReference>
<evidence type="ECO:0000256" key="9">
    <source>
        <dbReference type="SAM" id="SignalP"/>
    </source>
</evidence>
<dbReference type="PANTHER" id="PTHR30472">
    <property type="entry name" value="FERRIC ENTEROBACTIN TRANSPORT SYSTEM PERMEASE PROTEIN"/>
    <property type="match status" value="1"/>
</dbReference>
<keyword evidence="4" id="KW-1003">Cell membrane</keyword>
<feature type="transmembrane region" description="Helical" evidence="8">
    <location>
        <begin position="231"/>
        <end position="259"/>
    </location>
</feature>
<dbReference type="SUPFAM" id="SSF81345">
    <property type="entry name" value="ABC transporter involved in vitamin B12 uptake, BtuC"/>
    <property type="match status" value="1"/>
</dbReference>
<feature type="transmembrane region" description="Helical" evidence="8">
    <location>
        <begin position="271"/>
        <end position="292"/>
    </location>
</feature>
<dbReference type="InterPro" id="IPR000522">
    <property type="entry name" value="ABC_transptr_permease_BtuC"/>
</dbReference>
<evidence type="ECO:0000256" key="3">
    <source>
        <dbReference type="ARBA" id="ARBA00022448"/>
    </source>
</evidence>
<evidence type="ECO:0000256" key="7">
    <source>
        <dbReference type="ARBA" id="ARBA00023136"/>
    </source>
</evidence>
<keyword evidence="3" id="KW-0813">Transport</keyword>
<dbReference type="EMBL" id="FWFS01000010">
    <property type="protein sequence ID" value="SLN60877.1"/>
    <property type="molecule type" value="Genomic_DNA"/>
</dbReference>
<feature type="transmembrane region" description="Helical" evidence="8">
    <location>
        <begin position="140"/>
        <end position="160"/>
    </location>
</feature>
<feature type="transmembrane region" description="Helical" evidence="8">
    <location>
        <begin position="89"/>
        <end position="107"/>
    </location>
</feature>
<keyword evidence="5 8" id="KW-0812">Transmembrane</keyword>
<sequence>MSRRSPFLYRALALLAVLMVISTLVGAAELGSAGGATPNATGGTLHLMLESRLPRSFAALLAGSAMAVAGVIMQQLVRNRFVEPSTTGTTEGAMLGLIVITLLAPGAPVMVKMVVAAGTALMAAALFLALVRRLSPRDPFMVPLVGMIWSGILGAGASWFAWQADLVQYLGNWMTGDFSGVIAGRYELLWIAGAVALLAYFAADMLTIAGMGEGTALSLGLNYRGALRLGLVAVSLVTALVVVTVGAIPFIGLVVPNIVARLMGDRLRASLPVVAVGGAILVLSADIIGRLIRYPYEIPVGTVAGVLGAAIFLWLLSSKPRRHRAPHRQKEAHHAS</sequence>
<dbReference type="OrthoDB" id="9811975at2"/>
<comment type="similarity">
    <text evidence="2">Belongs to the binding-protein-dependent transport system permease family. FecCD subfamily.</text>
</comment>
<accession>A0A1Y5TI40</accession>
<evidence type="ECO:0000256" key="1">
    <source>
        <dbReference type="ARBA" id="ARBA00004651"/>
    </source>
</evidence>
<dbReference type="CDD" id="cd06550">
    <property type="entry name" value="TM_ABC_iron-siderophores_like"/>
    <property type="match status" value="1"/>
</dbReference>
<feature type="transmembrane region" description="Helical" evidence="8">
    <location>
        <begin position="188"/>
        <end position="211"/>
    </location>
</feature>
<name>A0A1Y5TI40_9RHOB</name>
<evidence type="ECO:0000256" key="5">
    <source>
        <dbReference type="ARBA" id="ARBA00022692"/>
    </source>
</evidence>
<dbReference type="RefSeq" id="WP_085837535.1">
    <property type="nucleotide sequence ID" value="NZ_FWFS01000010.1"/>
</dbReference>